<keyword evidence="4 10" id="KW-0479">Metal-binding</keyword>
<dbReference type="Gene3D" id="2.70.150.10">
    <property type="entry name" value="Calcium-transporting ATPase, cytoplasmic transduction domain A"/>
    <property type="match status" value="1"/>
</dbReference>
<evidence type="ECO:0000256" key="5">
    <source>
        <dbReference type="ARBA" id="ARBA00022967"/>
    </source>
</evidence>
<dbReference type="InterPro" id="IPR023299">
    <property type="entry name" value="ATPase_P-typ_cyto_dom_N"/>
</dbReference>
<dbReference type="InterPro" id="IPR036412">
    <property type="entry name" value="HAD-like_sf"/>
</dbReference>
<keyword evidence="3 10" id="KW-0812">Transmembrane</keyword>
<feature type="transmembrane region" description="Helical" evidence="10">
    <location>
        <begin position="229"/>
        <end position="250"/>
    </location>
</feature>
<keyword evidence="14" id="KW-1185">Reference proteome</keyword>
<evidence type="ECO:0000256" key="6">
    <source>
        <dbReference type="ARBA" id="ARBA00022989"/>
    </source>
</evidence>
<dbReference type="NCBIfam" id="TIGR01525">
    <property type="entry name" value="ATPase-IB_hvy"/>
    <property type="match status" value="1"/>
</dbReference>
<dbReference type="SUPFAM" id="SSF56784">
    <property type="entry name" value="HAD-like"/>
    <property type="match status" value="1"/>
</dbReference>
<dbReference type="Pfam" id="PF01814">
    <property type="entry name" value="Hemerythrin"/>
    <property type="match status" value="1"/>
</dbReference>
<dbReference type="SFLD" id="SFLDF00027">
    <property type="entry name" value="p-type_atpase"/>
    <property type="match status" value="1"/>
</dbReference>
<dbReference type="GO" id="GO:0005886">
    <property type="term" value="C:plasma membrane"/>
    <property type="evidence" value="ECO:0007669"/>
    <property type="project" value="UniProtKB-SubCell"/>
</dbReference>
<dbReference type="EC" id="7.2.2.12" evidence="8"/>
<evidence type="ECO:0000256" key="1">
    <source>
        <dbReference type="ARBA" id="ARBA00004370"/>
    </source>
</evidence>
<feature type="transmembrane region" description="Helical" evidence="10">
    <location>
        <begin position="40"/>
        <end position="61"/>
    </location>
</feature>
<evidence type="ECO:0000256" key="7">
    <source>
        <dbReference type="ARBA" id="ARBA00023136"/>
    </source>
</evidence>
<dbReference type="PROSITE" id="PS51257">
    <property type="entry name" value="PROKAR_LIPOPROTEIN"/>
    <property type="match status" value="1"/>
</dbReference>
<dbReference type="NCBIfam" id="TIGR01494">
    <property type="entry name" value="ATPase_P-type"/>
    <property type="match status" value="2"/>
</dbReference>
<keyword evidence="10" id="KW-1003">Cell membrane</keyword>
<keyword evidence="10" id="KW-0547">Nucleotide-binding</keyword>
<dbReference type="Gene3D" id="1.20.120.520">
    <property type="entry name" value="nmb1532 protein domain like"/>
    <property type="match status" value="1"/>
</dbReference>
<evidence type="ECO:0000256" key="4">
    <source>
        <dbReference type="ARBA" id="ARBA00022723"/>
    </source>
</evidence>
<dbReference type="GO" id="GO:0016887">
    <property type="term" value="F:ATP hydrolysis activity"/>
    <property type="evidence" value="ECO:0007669"/>
    <property type="project" value="InterPro"/>
</dbReference>
<dbReference type="InterPro" id="IPR023298">
    <property type="entry name" value="ATPase_P-typ_TM_dom_sf"/>
</dbReference>
<dbReference type="InterPro" id="IPR001757">
    <property type="entry name" value="P_typ_ATPase"/>
</dbReference>
<evidence type="ECO:0000256" key="8">
    <source>
        <dbReference type="ARBA" id="ARBA00039097"/>
    </source>
</evidence>
<dbReference type="SFLD" id="SFLDS00003">
    <property type="entry name" value="Haloacid_Dehalogenase"/>
    <property type="match status" value="1"/>
</dbReference>
<evidence type="ECO:0000259" key="11">
    <source>
        <dbReference type="Pfam" id="PF00122"/>
    </source>
</evidence>
<dbReference type="EMBL" id="FCNY02000014">
    <property type="protein sequence ID" value="SAL57880.1"/>
    <property type="molecule type" value="Genomic_DNA"/>
</dbReference>
<evidence type="ECO:0000256" key="10">
    <source>
        <dbReference type="RuleBase" id="RU362081"/>
    </source>
</evidence>
<name>A0A158IP80_CABCO</name>
<dbReference type="SUPFAM" id="SSF81653">
    <property type="entry name" value="Calcium ATPase, transduction domain A"/>
    <property type="match status" value="1"/>
</dbReference>
<evidence type="ECO:0000256" key="3">
    <source>
        <dbReference type="ARBA" id="ARBA00022692"/>
    </source>
</evidence>
<keyword evidence="7 10" id="KW-0472">Membrane</keyword>
<dbReference type="Gene3D" id="3.40.1110.10">
    <property type="entry name" value="Calcium-transporting ATPase, cytoplasmic domain N"/>
    <property type="match status" value="1"/>
</dbReference>
<keyword evidence="5" id="KW-1278">Translocase</keyword>
<evidence type="ECO:0000256" key="9">
    <source>
        <dbReference type="ARBA" id="ARBA00047308"/>
    </source>
</evidence>
<dbReference type="SUPFAM" id="SSF81665">
    <property type="entry name" value="Calcium ATPase, transmembrane domain M"/>
    <property type="match status" value="1"/>
</dbReference>
<dbReference type="Proteomes" id="UP000054740">
    <property type="component" value="Unassembled WGS sequence"/>
</dbReference>
<dbReference type="PROSITE" id="PS00154">
    <property type="entry name" value="ATPASE_E1_E2"/>
    <property type="match status" value="1"/>
</dbReference>
<dbReference type="PRINTS" id="PR00120">
    <property type="entry name" value="HATPASE"/>
</dbReference>
<protein>
    <recommendedName>
        <fullName evidence="8">P-type Zn(2+) transporter</fullName>
        <ecNumber evidence="8">7.2.2.12</ecNumber>
    </recommendedName>
</protein>
<keyword evidence="10" id="KW-0067">ATP-binding</keyword>
<comment type="similarity">
    <text evidence="2 10">Belongs to the cation transport ATPase (P-type) (TC 3.A.3) family. Type IB subfamily.</text>
</comment>
<dbReference type="InterPro" id="IPR008250">
    <property type="entry name" value="ATPase_P-typ_transduc_dom_A_sf"/>
</dbReference>
<dbReference type="GO" id="GO:0005524">
    <property type="term" value="F:ATP binding"/>
    <property type="evidence" value="ECO:0007669"/>
    <property type="project" value="UniProtKB-UniRule"/>
</dbReference>
<dbReference type="InterPro" id="IPR018303">
    <property type="entry name" value="ATPase_P-typ_P_site"/>
</dbReference>
<accession>A0A158IP80</accession>
<dbReference type="InterPro" id="IPR023214">
    <property type="entry name" value="HAD_sf"/>
</dbReference>
<evidence type="ECO:0000256" key="2">
    <source>
        <dbReference type="ARBA" id="ARBA00006024"/>
    </source>
</evidence>
<dbReference type="GO" id="GO:0016463">
    <property type="term" value="F:P-type zinc transporter activity"/>
    <property type="evidence" value="ECO:0007669"/>
    <property type="project" value="UniProtKB-EC"/>
</dbReference>
<dbReference type="Pfam" id="PF00122">
    <property type="entry name" value="E1-E2_ATPase"/>
    <property type="match status" value="1"/>
</dbReference>
<dbReference type="PANTHER" id="PTHR48085:SF5">
    <property type="entry name" value="CADMIUM_ZINC-TRANSPORTING ATPASE HMA4-RELATED"/>
    <property type="match status" value="1"/>
</dbReference>
<evidence type="ECO:0000259" key="12">
    <source>
        <dbReference type="Pfam" id="PF01814"/>
    </source>
</evidence>
<dbReference type="GO" id="GO:0015086">
    <property type="term" value="F:cadmium ion transmembrane transporter activity"/>
    <property type="evidence" value="ECO:0007669"/>
    <property type="project" value="TreeGrafter"/>
</dbReference>
<sequence>MTRKVGMAHAIWLACVVPSCVVLCISAVNAFRRREVGIDVLALFSMIVAAATGEFFTAAVVSMMVAGGRALEAFAQARAGAEMTALLKLAPNFANRYEAGEWRQVNPEAICAGDRLLVRAGERVPADGALVHHAELDESALTGEAAIRSRSAGEGVQSGVLNAGAPFEMIAAATVRDSTFAGIVRMVEAAQKTRSPTARLADRYAIFFVPVTLLIAGACWIATGDVIRALAILVVATPCPLLLAVPVAIVSGMSACAKHGVLVKSGDAIERLAQAQILFFDKTGTLTSGRARLVAIESSPGIQPERALQLAASLAQASCHVVAHALTLAARERGLALSAPSQVTECPGAGLIGTVDGSVVAIGSFTHAAAQAQAATWSAAFLRRLGHEDGSAVFVDVDGVMVGAFRLADPIRLDTPRALRLLRRAGVSRIALLTGDRRDVAESIGASLGVSEIHSEQTPGGKLALIRSAREHGVVVMVGDGINDAPALAAADIGVAMGARGAAASAQAADIVLLTDRLDRLVDGLEIARRCRRIAIQSATAGMGLSIAAMIVAALGYLSPPYGAVLQEVIDIAVIGNALRVLRMRPGSHHQVLPRGDASRLQAAHMNLEPVLGELRRLAEALPELPRQSVPAELARINELLLRVLLPHEKEDDVHLYPDLASRLAGEDPLAAMSGTHAEIFRTIHVLQRIAADLPAEGPDEEGMRELQRLLYVLDAVVRMHCAQEDELFHTLDEGA</sequence>
<dbReference type="AlphaFoldDB" id="A0A158IP80"/>
<dbReference type="Pfam" id="PF00702">
    <property type="entry name" value="Hydrolase"/>
    <property type="match status" value="1"/>
</dbReference>
<feature type="domain" description="Hemerythrin-like" evidence="12">
    <location>
        <begin position="600"/>
        <end position="730"/>
    </location>
</feature>
<proteinExistence type="inferred from homology"/>
<dbReference type="PANTHER" id="PTHR48085">
    <property type="entry name" value="CADMIUM/ZINC-TRANSPORTING ATPASE HMA2-RELATED"/>
    <property type="match status" value="1"/>
</dbReference>
<gene>
    <name evidence="13" type="ORF">AWB70_05121</name>
</gene>
<evidence type="ECO:0000313" key="14">
    <source>
        <dbReference type="Proteomes" id="UP000054740"/>
    </source>
</evidence>
<comment type="subcellular location">
    <subcellularLocation>
        <location evidence="10">Cell membrane</location>
    </subcellularLocation>
    <subcellularLocation>
        <location evidence="1">Membrane</location>
    </subcellularLocation>
</comment>
<comment type="catalytic activity">
    <reaction evidence="9">
        <text>Zn(2+)(in) + ATP + H2O = Zn(2+)(out) + ADP + phosphate + H(+)</text>
        <dbReference type="Rhea" id="RHEA:20621"/>
        <dbReference type="ChEBI" id="CHEBI:15377"/>
        <dbReference type="ChEBI" id="CHEBI:15378"/>
        <dbReference type="ChEBI" id="CHEBI:29105"/>
        <dbReference type="ChEBI" id="CHEBI:30616"/>
        <dbReference type="ChEBI" id="CHEBI:43474"/>
        <dbReference type="ChEBI" id="CHEBI:456216"/>
        <dbReference type="EC" id="7.2.2.12"/>
    </reaction>
</comment>
<reference evidence="14" key="1">
    <citation type="submission" date="2016-01" db="EMBL/GenBank/DDBJ databases">
        <authorList>
            <person name="Peeters C."/>
        </authorList>
    </citation>
    <scope>NUCLEOTIDE SEQUENCE [LARGE SCALE GENOMIC DNA]</scope>
</reference>
<dbReference type="InterPro" id="IPR027256">
    <property type="entry name" value="P-typ_ATPase_IB"/>
</dbReference>
<dbReference type="Gene3D" id="3.40.50.1000">
    <property type="entry name" value="HAD superfamily/HAD-like"/>
    <property type="match status" value="1"/>
</dbReference>
<feature type="domain" description="P-type ATPase A" evidence="11">
    <location>
        <begin position="89"/>
        <end position="188"/>
    </location>
</feature>
<organism evidence="13 14">
    <name type="scientific">Caballeronia cordobensis</name>
    <name type="common">Burkholderia cordobensis</name>
    <dbReference type="NCBI Taxonomy" id="1353886"/>
    <lineage>
        <taxon>Bacteria</taxon>
        <taxon>Pseudomonadati</taxon>
        <taxon>Pseudomonadota</taxon>
        <taxon>Betaproteobacteria</taxon>
        <taxon>Burkholderiales</taxon>
        <taxon>Burkholderiaceae</taxon>
        <taxon>Caballeronia</taxon>
    </lineage>
</organism>
<evidence type="ECO:0000313" key="13">
    <source>
        <dbReference type="EMBL" id="SAL57880.1"/>
    </source>
</evidence>
<feature type="transmembrane region" description="Helical" evidence="10">
    <location>
        <begin position="204"/>
        <end position="223"/>
    </location>
</feature>
<dbReference type="InterPro" id="IPR059000">
    <property type="entry name" value="ATPase_P-type_domA"/>
</dbReference>
<dbReference type="InterPro" id="IPR044492">
    <property type="entry name" value="P_typ_ATPase_HD_dom"/>
</dbReference>
<feature type="transmembrane region" description="Helical" evidence="10">
    <location>
        <begin position="539"/>
        <end position="558"/>
    </location>
</feature>
<keyword evidence="6 10" id="KW-1133">Transmembrane helix</keyword>
<dbReference type="InterPro" id="IPR051014">
    <property type="entry name" value="Cation_Transport_ATPase_IB"/>
</dbReference>
<dbReference type="SFLD" id="SFLDG00002">
    <property type="entry name" value="C1.7:_P-type_atpase_like"/>
    <property type="match status" value="1"/>
</dbReference>
<dbReference type="PRINTS" id="PR00119">
    <property type="entry name" value="CATATPASE"/>
</dbReference>
<dbReference type="GO" id="GO:0046872">
    <property type="term" value="F:metal ion binding"/>
    <property type="evidence" value="ECO:0007669"/>
    <property type="project" value="UniProtKB-KW"/>
</dbReference>
<dbReference type="InterPro" id="IPR012312">
    <property type="entry name" value="Hemerythrin-like"/>
</dbReference>